<accession>D1AHJ2</accession>
<dbReference type="KEGG" id="str:Sterm_1361"/>
<proteinExistence type="predicted"/>
<gene>
    <name evidence="1" type="ordered locus">Sterm_1361</name>
</gene>
<dbReference type="Gene3D" id="2.20.110.10">
    <property type="entry name" value="Histone H3 K4-specific methyltransferase SET7/9 N-terminal domain"/>
    <property type="match status" value="2"/>
</dbReference>
<evidence type="ECO:0000313" key="2">
    <source>
        <dbReference type="Proteomes" id="UP000000845"/>
    </source>
</evidence>
<keyword evidence="2" id="KW-1185">Reference proteome</keyword>
<dbReference type="AlphaFoldDB" id="D1AHJ2"/>
<sequence>MKKVILFLGIFFMSFLGYSENFKGTDKEFMEIFNPNFDTFTKKDGSVYTGKIEVTRSATGKPWFVMDIKDGKKNGKVVFYFQDGKMKSESNYDRGRITGKYVFYDGKGKVLYETTLKNGTGQTKDYTEDGKLTLVIDYVNGVKEGKVTTYNLDGTVKNVTYYSDGREDVAPDAVPVSVPATVKANTEKKAVLLEIKAKMINIEKELYADYYNLFTPVKSKI</sequence>
<dbReference type="eggNOG" id="COG2849">
    <property type="taxonomic scope" value="Bacteria"/>
</dbReference>
<name>D1AHJ2_SEBTE</name>
<dbReference type="Pfam" id="PF07661">
    <property type="entry name" value="MORN_2"/>
    <property type="match status" value="1"/>
</dbReference>
<evidence type="ECO:0000313" key="1">
    <source>
        <dbReference type="EMBL" id="ACZ08226.1"/>
    </source>
</evidence>
<reference evidence="2" key="1">
    <citation type="submission" date="2009-09" db="EMBL/GenBank/DDBJ databases">
        <title>The complete chromosome of Sebaldella termitidis ATCC 33386.</title>
        <authorList>
            <consortium name="US DOE Joint Genome Institute (JGI-PGF)"/>
            <person name="Lucas S."/>
            <person name="Copeland A."/>
            <person name="Lapidus A."/>
            <person name="Glavina del Rio T."/>
            <person name="Dalin E."/>
            <person name="Tice H."/>
            <person name="Bruce D."/>
            <person name="Goodwin L."/>
            <person name="Pitluck S."/>
            <person name="Kyrpides N."/>
            <person name="Mavromatis K."/>
            <person name="Ivanova N."/>
            <person name="Mikhailova N."/>
            <person name="Sims D."/>
            <person name="Meincke L."/>
            <person name="Brettin T."/>
            <person name="Detter J.C."/>
            <person name="Han C."/>
            <person name="Larimer F."/>
            <person name="Land M."/>
            <person name="Hauser L."/>
            <person name="Markowitz V."/>
            <person name="Cheng J.F."/>
            <person name="Hugenholtz P."/>
            <person name="Woyke T."/>
            <person name="Wu D."/>
            <person name="Eisen J.A."/>
        </authorList>
    </citation>
    <scope>NUCLEOTIDE SEQUENCE [LARGE SCALE GENOMIC DNA]</scope>
    <source>
        <strain evidence="2">ATCC 33386 / NCTC 11300</strain>
    </source>
</reference>
<protein>
    <submittedName>
        <fullName evidence="1">MORN variant repeat protein</fullName>
    </submittedName>
</protein>
<dbReference type="RefSeq" id="WP_012860822.1">
    <property type="nucleotide sequence ID" value="NC_013517.1"/>
</dbReference>
<dbReference type="HOGENOM" id="CLU_1249900_0_0_0"/>
<dbReference type="STRING" id="526218.Sterm_1361"/>
<dbReference type="Proteomes" id="UP000000845">
    <property type="component" value="Chromosome"/>
</dbReference>
<dbReference type="InterPro" id="IPR011652">
    <property type="entry name" value="MORN_2"/>
</dbReference>
<dbReference type="SUPFAM" id="SSF82185">
    <property type="entry name" value="Histone H3 K4-specific methyltransferase SET7/9 N-terminal domain"/>
    <property type="match status" value="1"/>
</dbReference>
<dbReference type="EMBL" id="CP001739">
    <property type="protein sequence ID" value="ACZ08226.1"/>
    <property type="molecule type" value="Genomic_DNA"/>
</dbReference>
<organism evidence="1 2">
    <name type="scientific">Sebaldella termitidis (strain ATCC 33386 / NCTC 11300)</name>
    <dbReference type="NCBI Taxonomy" id="526218"/>
    <lineage>
        <taxon>Bacteria</taxon>
        <taxon>Fusobacteriati</taxon>
        <taxon>Fusobacteriota</taxon>
        <taxon>Fusobacteriia</taxon>
        <taxon>Fusobacteriales</taxon>
        <taxon>Leptotrichiaceae</taxon>
        <taxon>Sebaldella</taxon>
    </lineage>
</organism>
<reference evidence="1 2" key="2">
    <citation type="journal article" date="2010" name="Stand. Genomic Sci.">
        <title>Complete genome sequence of Sebaldella termitidis type strain (NCTC 11300).</title>
        <authorList>
            <person name="Harmon-Smith M."/>
            <person name="Celia L."/>
            <person name="Chertkov O."/>
            <person name="Lapidus A."/>
            <person name="Copeland A."/>
            <person name="Glavina Del Rio T."/>
            <person name="Nolan M."/>
            <person name="Lucas S."/>
            <person name="Tice H."/>
            <person name="Cheng J.F."/>
            <person name="Han C."/>
            <person name="Detter J.C."/>
            <person name="Bruce D."/>
            <person name="Goodwin L."/>
            <person name="Pitluck S."/>
            <person name="Pati A."/>
            <person name="Liolios K."/>
            <person name="Ivanova N."/>
            <person name="Mavromatis K."/>
            <person name="Mikhailova N."/>
            <person name="Chen A."/>
            <person name="Palaniappan K."/>
            <person name="Land M."/>
            <person name="Hauser L."/>
            <person name="Chang Y.J."/>
            <person name="Jeffries C.D."/>
            <person name="Brettin T."/>
            <person name="Goker M."/>
            <person name="Beck B."/>
            <person name="Bristow J."/>
            <person name="Eisen J.A."/>
            <person name="Markowitz V."/>
            <person name="Hugenholtz P."/>
            <person name="Kyrpides N.C."/>
            <person name="Klenk H.P."/>
            <person name="Chen F."/>
        </authorList>
    </citation>
    <scope>NUCLEOTIDE SEQUENCE [LARGE SCALE GENOMIC DNA]</scope>
    <source>
        <strain evidence="2">ATCC 33386 / NCTC 11300</strain>
    </source>
</reference>